<dbReference type="RefSeq" id="WP_075859674.1">
    <property type="nucleotide sequence ID" value="NZ_BDJK01000036.1"/>
</dbReference>
<evidence type="ECO:0000259" key="3">
    <source>
        <dbReference type="Pfam" id="PF00501"/>
    </source>
</evidence>
<name>A0A1L8CWJ0_9THEO</name>
<comment type="similarity">
    <text evidence="1">Belongs to the ATP-dependent AMP-binding enzyme family.</text>
</comment>
<dbReference type="Pfam" id="PF13193">
    <property type="entry name" value="AMP-binding_C"/>
    <property type="match status" value="1"/>
</dbReference>
<evidence type="ECO:0000259" key="4">
    <source>
        <dbReference type="Pfam" id="PF13193"/>
    </source>
</evidence>
<dbReference type="SUPFAM" id="SSF56801">
    <property type="entry name" value="Acetyl-CoA synthetase-like"/>
    <property type="match status" value="1"/>
</dbReference>
<keyword evidence="2 5" id="KW-0436">Ligase</keyword>
<dbReference type="NCBIfam" id="NF004837">
    <property type="entry name" value="PRK06187.1"/>
    <property type="match status" value="1"/>
</dbReference>
<accession>A0A1L8CWJ0</accession>
<dbReference type="Gene3D" id="2.30.38.10">
    <property type="entry name" value="Luciferase, Domain 3"/>
    <property type="match status" value="1"/>
</dbReference>
<protein>
    <submittedName>
        <fullName evidence="5">Long-chain-fatty-acid--CoA ligase</fullName>
    </submittedName>
</protein>
<dbReference type="OrthoDB" id="9778383at2"/>
<reference evidence="6" key="1">
    <citation type="submission" date="2016-12" db="EMBL/GenBank/DDBJ databases">
        <title>Draft Genome Sequences od Carboxydothermus pertinax and islandicus, Hydrogenogenic Carboxydotrophic Bacteria.</title>
        <authorList>
            <person name="Fukuyama Y."/>
            <person name="Ohmae K."/>
            <person name="Yoneda Y."/>
            <person name="Yoshida T."/>
            <person name="Sako Y."/>
        </authorList>
    </citation>
    <scope>NUCLEOTIDE SEQUENCE [LARGE SCALE GENOMIC DNA]</scope>
    <source>
        <strain evidence="6">Ug1</strain>
    </source>
</reference>
<dbReference type="Proteomes" id="UP000187485">
    <property type="component" value="Unassembled WGS sequence"/>
</dbReference>
<proteinExistence type="inferred from homology"/>
<feature type="domain" description="AMP-dependent synthetase/ligase" evidence="3">
    <location>
        <begin position="30"/>
        <end position="397"/>
    </location>
</feature>
<evidence type="ECO:0000313" key="6">
    <source>
        <dbReference type="Proteomes" id="UP000187485"/>
    </source>
</evidence>
<dbReference type="Gene3D" id="3.40.50.980">
    <property type="match status" value="2"/>
</dbReference>
<sequence length="536" mass="59530">MGEPVWLKSYEEGVPHSLNYPDKTIAQIVDEIAAKMPGHKALIFYQKEITYGELKLYTDLLAAALARDGVKKGDRVALMAPNTPQYVITYLAVQKIGAILVQVNPMYVERELLHILNDSGAKVIVAMRNLYSRIKAVESQTNLEKIILFDFTSYEVPEGAVDFEAYAKSAFGLAVETPLIDYVNDPAVLQYTGGTTGIAKGATLTHRNVLANPMQVTAWMPSCKFGKEVVLGVLPFFHSYGMSVAMNFSLINAGTLVLLPRFEINEVMNIIKTFRPTVFPGVPTMYIAINNYPNDGSYGINSIKDCISGSAPLPMEVALKFEELTGGHLVEGYGLSEASPVTHCNPLGGKRKVGSIGLPFPDTFAKIVDPEDYTRELPPGEIGELAVKGPQVMKGYWNMPEETARVLKDGWLYTGDMARMDEDGYFYIVDRKKDMIIASGYNIYPREVEEVLFEHPKIKEAVVVGIPDEYRGETVKAYIVLKDGETATAEEIIAFCKERLAAYKVPKKIEFRAELPKTAVGKVLRRQLREEELGRK</sequence>
<keyword evidence="6" id="KW-1185">Reference proteome</keyword>
<dbReference type="InterPro" id="IPR020845">
    <property type="entry name" value="AMP-binding_CS"/>
</dbReference>
<evidence type="ECO:0000313" key="5">
    <source>
        <dbReference type="EMBL" id="GAV23234.1"/>
    </source>
</evidence>
<dbReference type="InterPro" id="IPR025110">
    <property type="entry name" value="AMP-bd_C"/>
</dbReference>
<feature type="domain" description="AMP-binding enzyme C-terminal" evidence="4">
    <location>
        <begin position="447"/>
        <end position="522"/>
    </location>
</feature>
<evidence type="ECO:0000256" key="1">
    <source>
        <dbReference type="ARBA" id="ARBA00006432"/>
    </source>
</evidence>
<dbReference type="AlphaFoldDB" id="A0A1L8CWJ0"/>
<dbReference type="PANTHER" id="PTHR43767">
    <property type="entry name" value="LONG-CHAIN-FATTY-ACID--COA LIGASE"/>
    <property type="match status" value="1"/>
</dbReference>
<dbReference type="FunFam" id="3.40.50.12780:FF:000003">
    <property type="entry name" value="Long-chain-fatty-acid--CoA ligase FadD"/>
    <property type="match status" value="1"/>
</dbReference>
<dbReference type="InterPro" id="IPR045851">
    <property type="entry name" value="AMP-bd_C_sf"/>
</dbReference>
<dbReference type="InterPro" id="IPR000873">
    <property type="entry name" value="AMP-dep_synth/lig_dom"/>
</dbReference>
<evidence type="ECO:0000256" key="2">
    <source>
        <dbReference type="ARBA" id="ARBA00022598"/>
    </source>
</evidence>
<comment type="caution">
    <text evidence="5">The sequence shown here is derived from an EMBL/GenBank/DDBJ whole genome shotgun (WGS) entry which is preliminary data.</text>
</comment>
<dbReference type="PANTHER" id="PTHR43767:SF12">
    <property type="entry name" value="AMP-DEPENDENT SYNTHETASE AND LIGASE"/>
    <property type="match status" value="1"/>
</dbReference>
<dbReference type="Pfam" id="PF00501">
    <property type="entry name" value="AMP-binding"/>
    <property type="match status" value="1"/>
</dbReference>
<gene>
    <name evidence="5" type="ORF">cpu_17440</name>
</gene>
<dbReference type="FunFam" id="3.30.300.30:FF:000008">
    <property type="entry name" value="2,3-dihydroxybenzoate-AMP ligase"/>
    <property type="match status" value="1"/>
</dbReference>
<dbReference type="Gene3D" id="3.30.300.30">
    <property type="match status" value="1"/>
</dbReference>
<dbReference type="STRING" id="870242.cpu_17440"/>
<dbReference type="EMBL" id="BDJK01000036">
    <property type="protein sequence ID" value="GAV23234.1"/>
    <property type="molecule type" value="Genomic_DNA"/>
</dbReference>
<dbReference type="GO" id="GO:0016877">
    <property type="term" value="F:ligase activity, forming carbon-sulfur bonds"/>
    <property type="evidence" value="ECO:0007669"/>
    <property type="project" value="UniProtKB-ARBA"/>
</dbReference>
<dbReference type="PROSITE" id="PS00455">
    <property type="entry name" value="AMP_BINDING"/>
    <property type="match status" value="1"/>
</dbReference>
<dbReference type="CDD" id="cd05936">
    <property type="entry name" value="FC-FACS_FadD_like"/>
    <property type="match status" value="1"/>
</dbReference>
<organism evidence="5 6">
    <name type="scientific">Carboxydothermus pertinax</name>
    <dbReference type="NCBI Taxonomy" id="870242"/>
    <lineage>
        <taxon>Bacteria</taxon>
        <taxon>Bacillati</taxon>
        <taxon>Bacillota</taxon>
        <taxon>Clostridia</taxon>
        <taxon>Thermoanaerobacterales</taxon>
        <taxon>Thermoanaerobacteraceae</taxon>
        <taxon>Carboxydothermus</taxon>
    </lineage>
</organism>
<dbReference type="InterPro" id="IPR050237">
    <property type="entry name" value="ATP-dep_AMP-bd_enzyme"/>
</dbReference>